<dbReference type="GO" id="GO:0005861">
    <property type="term" value="C:troponin complex"/>
    <property type="evidence" value="ECO:0007669"/>
    <property type="project" value="InterPro"/>
</dbReference>
<dbReference type="GO" id="GO:0005523">
    <property type="term" value="F:tropomyosin binding"/>
    <property type="evidence" value="ECO:0007669"/>
    <property type="project" value="TreeGrafter"/>
</dbReference>
<comment type="caution">
    <text evidence="3">The sequence shown here is derived from an EMBL/GenBank/DDBJ whole genome shotgun (WGS) entry which is preliminary data.</text>
</comment>
<dbReference type="PANTHER" id="PTHR11521:SF1">
    <property type="entry name" value="TROPONIN T, SKELETAL MUSCLE"/>
    <property type="match status" value="1"/>
</dbReference>
<feature type="region of interest" description="Disordered" evidence="2">
    <location>
        <begin position="1186"/>
        <end position="1263"/>
    </location>
</feature>
<feature type="compositionally biased region" description="Polar residues" evidence="2">
    <location>
        <begin position="362"/>
        <end position="384"/>
    </location>
</feature>
<gene>
    <name evidence="3" type="ORF">CJOHNSTONI_LOCUS1677</name>
</gene>
<evidence type="ECO:0000256" key="2">
    <source>
        <dbReference type="SAM" id="MobiDB-lite"/>
    </source>
</evidence>
<feature type="compositionally biased region" description="Basic and acidic residues" evidence="2">
    <location>
        <begin position="342"/>
        <end position="351"/>
    </location>
</feature>
<dbReference type="InterPro" id="IPR027707">
    <property type="entry name" value="TNNT"/>
</dbReference>
<keyword evidence="4" id="KW-1185">Reference proteome</keyword>
<dbReference type="InterPro" id="IPR001978">
    <property type="entry name" value="Troponin"/>
</dbReference>
<feature type="compositionally biased region" description="Basic and acidic residues" evidence="2">
    <location>
        <begin position="1186"/>
        <end position="1240"/>
    </location>
</feature>
<evidence type="ECO:0000313" key="4">
    <source>
        <dbReference type="Proteomes" id="UP000746747"/>
    </source>
</evidence>
<protein>
    <submittedName>
        <fullName evidence="3">Uncharacterized protein</fullName>
    </submittedName>
</protein>
<comment type="similarity">
    <text evidence="1">Belongs to the troponin T family.</text>
</comment>
<feature type="region of interest" description="Disordered" evidence="2">
    <location>
        <begin position="1097"/>
        <end position="1145"/>
    </location>
</feature>
<feature type="compositionally biased region" description="Polar residues" evidence="2">
    <location>
        <begin position="1128"/>
        <end position="1140"/>
    </location>
</feature>
<reference evidence="3" key="1">
    <citation type="submission" date="2021-09" db="EMBL/GenBank/DDBJ databases">
        <authorList>
            <consortium name="Pathogen Informatics"/>
        </authorList>
    </citation>
    <scope>NUCLEOTIDE SEQUENCE</scope>
</reference>
<dbReference type="SUPFAM" id="SSF90250">
    <property type="entry name" value="Troponin coil-coiled subunits"/>
    <property type="match status" value="1"/>
</dbReference>
<evidence type="ECO:0000256" key="1">
    <source>
        <dbReference type="ARBA" id="ARBA00008330"/>
    </source>
</evidence>
<dbReference type="GO" id="GO:0045214">
    <property type="term" value="P:sarcomere organization"/>
    <property type="evidence" value="ECO:0007669"/>
    <property type="project" value="TreeGrafter"/>
</dbReference>
<dbReference type="InterPro" id="IPR038077">
    <property type="entry name" value="Troponin_sf"/>
</dbReference>
<accession>A0A8J2PQN6</accession>
<feature type="compositionally biased region" description="Polar residues" evidence="2">
    <location>
        <begin position="1245"/>
        <end position="1255"/>
    </location>
</feature>
<feature type="region of interest" description="Disordered" evidence="2">
    <location>
        <begin position="891"/>
        <end position="918"/>
    </location>
</feature>
<feature type="compositionally biased region" description="Low complexity" evidence="2">
    <location>
        <begin position="867"/>
        <end position="882"/>
    </location>
</feature>
<dbReference type="Gene3D" id="1.20.5.350">
    <property type="match status" value="1"/>
</dbReference>
<name>A0A8J2PQN6_9BILA</name>
<dbReference type="EMBL" id="CAKAEH010000533">
    <property type="protein sequence ID" value="CAG9531264.1"/>
    <property type="molecule type" value="Genomic_DNA"/>
</dbReference>
<organism evidence="3 4">
    <name type="scientific">Cercopithifilaria johnstoni</name>
    <dbReference type="NCBI Taxonomy" id="2874296"/>
    <lineage>
        <taxon>Eukaryota</taxon>
        <taxon>Metazoa</taxon>
        <taxon>Ecdysozoa</taxon>
        <taxon>Nematoda</taxon>
        <taxon>Chromadorea</taxon>
        <taxon>Rhabditida</taxon>
        <taxon>Spirurina</taxon>
        <taxon>Spiruromorpha</taxon>
        <taxon>Filarioidea</taxon>
        <taxon>Onchocercidae</taxon>
        <taxon>Cercopithifilaria</taxon>
    </lineage>
</organism>
<dbReference type="PANTHER" id="PTHR11521">
    <property type="entry name" value="TROPONIN T"/>
    <property type="match status" value="1"/>
</dbReference>
<feature type="compositionally biased region" description="Basic and acidic residues" evidence="2">
    <location>
        <begin position="1112"/>
        <end position="1127"/>
    </location>
</feature>
<feature type="region of interest" description="Disordered" evidence="2">
    <location>
        <begin position="342"/>
        <end position="400"/>
    </location>
</feature>
<feature type="region of interest" description="Disordered" evidence="2">
    <location>
        <begin position="863"/>
        <end position="882"/>
    </location>
</feature>
<feature type="region of interest" description="Disordered" evidence="2">
    <location>
        <begin position="486"/>
        <end position="540"/>
    </location>
</feature>
<dbReference type="GO" id="GO:0006937">
    <property type="term" value="P:regulation of muscle contraction"/>
    <property type="evidence" value="ECO:0007669"/>
    <property type="project" value="InterPro"/>
</dbReference>
<proteinExistence type="inferred from homology"/>
<dbReference type="OrthoDB" id="330499at2759"/>
<feature type="compositionally biased region" description="Polar residues" evidence="2">
    <location>
        <begin position="518"/>
        <end position="536"/>
    </location>
</feature>
<sequence length="1443" mass="166087">MSDEEEQYCRSVAYSVMIGYHQDLFHYCGKSMRRSDLDPGNSSHNCTSSFIFRIITEFATLDNAIPPSQRIFNETGAAAPTIAPTASTYGTSIQNTIEPINNVGDNCGPIIMYEKVPSRKIGITAPYMSTNVHFSMIMKGSYSTQIYKDGLATANDYVEQRVNSSDGSGNNLTRYRSYDFKPLHVESPLHVECSSKRFPISEQRTFDIALNIPQFGFMDTTNRGYTAKSTIAPFSMKPAIVGQNSFINFVKDEYGTMRAQVNHMRQADNFNYELSMSAISRKFSNEYNRSGHRNSQEGISGEEYRKRLLQAHQIVDELLKSRGLISENEIDYLQNWRQKMNREPKVEERNAVDVSDPVASKNAESLDTSEASQQHSISNASDSGLSMDADSENDLRGSPKLQELNSQNLIITDLLPFKKQETTLVKSIEVNIAKVKKHKNVCLKVIIKWPQHCWLYMDMKIRLEKKEATSEKTTSSNKGLQMVGDQMEGHTSVKSNEKDSFTQNRRLNQDHKMEIPTELSTISNRESTTAKSNNPKTVKKHNISKPKCEAVNVCYCFVNNCCLDKAIIALSIALCATVKQNIAVSGKKFLDRTEKELKSKCNKDNLMHSFFLAKTGKLTCNMKMFPELQNMEKTSKIRVAQKEGHVVESKAKVTEIEKDVVDFNKTEKLSKFPVLIKESPKKLKATEEGANLVSVLHTKKITPNQTRKTFTSKQVTLSKNLCLKSKLSQSEATMTVPLRSHKIKITKRVMVQQMTDNKKYQREELLKTNNPSIMKKKECLELKKTQKTLQNYITVTSKYYQKTPRSITKNESNAMTEFERNEDIDIRRAREHLRRINFSRTGVRLESSASSFVHRINEDPVKLSDKSTTSLGTSSEQSSSVLSIMKKKAKKKISGMKMDKGSNDRPVGGTHTASIEKERCQKERCDGRIVEPNNDILDRELINAYRRTQRIPKPQAKIPAWNVYDERKLEMGTTWNPPKLRHEILSTTVPVPCFIRARTPAADVATTLSTPIPAIAVLHHVSENHLPVMAPRLKKVLSSDSSITIADSLQQHTPSSQFGVTLKRVDRVTVQKSKARGAITQSAPKKPWVPKWRRIQRTEEEDEAETIPVVEMNRDEQEHGDEQEAKQMTKQLSSQVATQKNGKDMTEAEKAMMVAKRRQIEDETAKLQKYEEKRRIERKREEEELKKLKEKKERRKLERKEEERQFQERLKQEEERRKQEEEERKAKMEAEKRKKEDEKRKRQQMLSSRFTNTTPGHMGRNFIIPQKSDKADKFGNIVQAKHEMSMTKEQQEEAKCNYLVSVKHTIEFEKIGPAELREKIRQIHQRICKLEADKYDLEKRHERQEYDLRELNERQRQVARNKALEKGLDPADTNSKHPPKVSIVSKYDRQIDRRNFRERRAIFENKTSYPCFPNVPPPPTVYEKMILSYDKEDEEEDDEEEEE</sequence>
<dbReference type="Proteomes" id="UP000746747">
    <property type="component" value="Unassembled WGS sequence"/>
</dbReference>
<dbReference type="GO" id="GO:0006936">
    <property type="term" value="P:muscle contraction"/>
    <property type="evidence" value="ECO:0007669"/>
    <property type="project" value="TreeGrafter"/>
</dbReference>
<evidence type="ECO:0000313" key="3">
    <source>
        <dbReference type="EMBL" id="CAG9531264.1"/>
    </source>
</evidence>
<dbReference type="Pfam" id="PF00992">
    <property type="entry name" value="Troponin"/>
    <property type="match status" value="1"/>
</dbReference>